<evidence type="ECO:0000256" key="3">
    <source>
        <dbReference type="ARBA" id="ARBA00023004"/>
    </source>
</evidence>
<dbReference type="GO" id="GO:0051536">
    <property type="term" value="F:iron-sulfur cluster binding"/>
    <property type="evidence" value="ECO:0007669"/>
    <property type="project" value="UniProtKB-KW"/>
</dbReference>
<reference evidence="7" key="1">
    <citation type="journal article" date="2020" name="mSystems">
        <title>Genome- and Community-Level Interaction Insights into Carbon Utilization and Element Cycling Functions of Hydrothermarchaeota in Hydrothermal Sediment.</title>
        <authorList>
            <person name="Zhou Z."/>
            <person name="Liu Y."/>
            <person name="Xu W."/>
            <person name="Pan J."/>
            <person name="Luo Z.H."/>
            <person name="Li M."/>
        </authorList>
    </citation>
    <scope>NUCLEOTIDE SEQUENCE</scope>
    <source>
        <strain evidence="7">SpSt-1183</strain>
    </source>
</reference>
<keyword evidence="4 5" id="KW-0411">Iron-sulfur</keyword>
<organism evidence="7">
    <name type="scientific">Methanofollis liminatans</name>
    <dbReference type="NCBI Taxonomy" id="2201"/>
    <lineage>
        <taxon>Archaea</taxon>
        <taxon>Methanobacteriati</taxon>
        <taxon>Methanobacteriota</taxon>
        <taxon>Stenosarchaea group</taxon>
        <taxon>Methanomicrobia</taxon>
        <taxon>Methanomicrobiales</taxon>
        <taxon>Methanomicrobiaceae</taxon>
        <taxon>Methanofollis</taxon>
    </lineage>
</organism>
<keyword evidence="1 5" id="KW-0949">S-adenosyl-L-methionine</keyword>
<keyword evidence="2 5" id="KW-0479">Metal-binding</keyword>
<comment type="cofactor">
    <cofactor evidence="5">
        <name>[4Fe-4S] cluster</name>
        <dbReference type="ChEBI" id="CHEBI:49883"/>
    </cofactor>
    <text evidence="5">Binds 1 [4Fe-4S] cluster. The cluster is coordinated with 3 cysteines and an exchangeable S-adenosyl-L-methionine.</text>
</comment>
<evidence type="ECO:0000256" key="2">
    <source>
        <dbReference type="ARBA" id="ARBA00022723"/>
    </source>
</evidence>
<evidence type="ECO:0000256" key="1">
    <source>
        <dbReference type="ARBA" id="ARBA00022691"/>
    </source>
</evidence>
<dbReference type="Gene3D" id="3.20.20.70">
    <property type="entry name" value="Aldolase class I"/>
    <property type="match status" value="1"/>
</dbReference>
<gene>
    <name evidence="7" type="ORF">ENN52_03640</name>
</gene>
<dbReference type="GO" id="GO:0003824">
    <property type="term" value="F:catalytic activity"/>
    <property type="evidence" value="ECO:0007669"/>
    <property type="project" value="InterPro"/>
</dbReference>
<feature type="binding site" evidence="5">
    <location>
        <position position="83"/>
    </location>
    <ligand>
        <name>[4Fe-4S] cluster</name>
        <dbReference type="ChEBI" id="CHEBI:49883"/>
        <note>4Fe-4S-S-AdoMet</note>
    </ligand>
</feature>
<dbReference type="Proteomes" id="UP000885648">
    <property type="component" value="Unassembled WGS sequence"/>
</dbReference>
<dbReference type="InterPro" id="IPR013785">
    <property type="entry name" value="Aldolase_TIM"/>
</dbReference>
<feature type="domain" description="Radical SAM core" evidence="6">
    <location>
        <begin position="78"/>
        <end position="208"/>
    </location>
</feature>
<dbReference type="SFLD" id="SFLDS00029">
    <property type="entry name" value="Radical_SAM"/>
    <property type="match status" value="1"/>
</dbReference>
<evidence type="ECO:0000256" key="5">
    <source>
        <dbReference type="PIRSR" id="PIRSR004869-50"/>
    </source>
</evidence>
<dbReference type="EMBL" id="DSBY01000151">
    <property type="protein sequence ID" value="HDS63219.1"/>
    <property type="molecule type" value="Genomic_DNA"/>
</dbReference>
<dbReference type="PIRSF" id="PIRSF004869">
    <property type="entry name" value="PflX_prd"/>
    <property type="match status" value="1"/>
</dbReference>
<dbReference type="Pfam" id="PF04055">
    <property type="entry name" value="Radical_SAM"/>
    <property type="match status" value="1"/>
</dbReference>
<dbReference type="SFLD" id="SFLDG01099">
    <property type="entry name" value="Uncharacterised_Radical_SAM_Su"/>
    <property type="match status" value="1"/>
</dbReference>
<dbReference type="PANTHER" id="PTHR43075:SF1">
    <property type="entry name" value="FORMATE LYASE ACTIVATING ENZYME, PUTATIVE (AFU_ORTHOLOGUE AFUA_2G15630)-RELATED"/>
    <property type="match status" value="1"/>
</dbReference>
<dbReference type="InterPro" id="IPR040085">
    <property type="entry name" value="MJ0674-like"/>
</dbReference>
<accession>A0A831LKZ1</accession>
<evidence type="ECO:0000259" key="6">
    <source>
        <dbReference type="Pfam" id="PF04055"/>
    </source>
</evidence>
<evidence type="ECO:0000256" key="4">
    <source>
        <dbReference type="ARBA" id="ARBA00023014"/>
    </source>
</evidence>
<protein>
    <submittedName>
        <fullName evidence="7">Radical SAM protein</fullName>
    </submittedName>
</protein>
<feature type="binding site" evidence="5">
    <location>
        <position position="87"/>
    </location>
    <ligand>
        <name>[4Fe-4S] cluster</name>
        <dbReference type="ChEBI" id="CHEBI:49883"/>
        <note>4Fe-4S-S-AdoMet</note>
    </ligand>
</feature>
<dbReference type="AlphaFoldDB" id="A0A831LKZ1"/>
<dbReference type="InterPro" id="IPR016431">
    <property type="entry name" value="Pyrv-formate_lyase-activ_prd"/>
</dbReference>
<comment type="caution">
    <text evidence="7">The sequence shown here is derived from an EMBL/GenBank/DDBJ whole genome shotgun (WGS) entry which is preliminary data.</text>
</comment>
<keyword evidence="3 5" id="KW-0408">Iron</keyword>
<proteinExistence type="predicted"/>
<name>A0A831LKZ1_9EURY</name>
<dbReference type="PANTHER" id="PTHR43075">
    <property type="entry name" value="FORMATE LYASE ACTIVATING ENZYME, PUTATIVE (AFU_ORTHOLOGUE AFUA_2G15630)-RELATED"/>
    <property type="match status" value="1"/>
</dbReference>
<sequence length="314" mass="33997">MTRPSYLGLLESGDLARRAEEARAGLSACTLCPRRCGVDRLAGETGWCRSGRLPRVASAGPHFGEEPELVGRGGSGTIFFANCTMRCEFCQNYSISQCGAGEEIACADLARIMLRLQEAGCHNINLVSPTHYLPQILRALVTAAAWGLAIPLVYNTGGYDRAETIALLDGIVDIYMPDAKYGDDATALALSHAPDYTRYMKESIREMHRQVGDLAVEDGIAVRGLIVRHLVLPCGLAGSREVFRFIADEVSRDTYVNVMEQYYPAWHAAGPSAELPSCLHRRLSPAEFADALEEAAAAGLHRGFPAPTGRRAGL</sequence>
<evidence type="ECO:0000313" key="7">
    <source>
        <dbReference type="EMBL" id="HDS63219.1"/>
    </source>
</evidence>
<feature type="binding site" evidence="5">
    <location>
        <position position="90"/>
    </location>
    <ligand>
        <name>[4Fe-4S] cluster</name>
        <dbReference type="ChEBI" id="CHEBI:49883"/>
        <note>4Fe-4S-S-AdoMet</note>
    </ligand>
</feature>
<dbReference type="GO" id="GO:0046872">
    <property type="term" value="F:metal ion binding"/>
    <property type="evidence" value="ECO:0007669"/>
    <property type="project" value="UniProtKB-KW"/>
</dbReference>
<dbReference type="InterPro" id="IPR007197">
    <property type="entry name" value="rSAM"/>
</dbReference>